<dbReference type="AlphaFoldDB" id="A0A0P7UV51"/>
<keyword evidence="2" id="KW-0472">Membrane</keyword>
<evidence type="ECO:0000313" key="5">
    <source>
        <dbReference type="Proteomes" id="UP000034805"/>
    </source>
</evidence>
<dbReference type="InterPro" id="IPR053891">
    <property type="entry name" value="Shisa_N"/>
</dbReference>
<evidence type="ECO:0000259" key="3">
    <source>
        <dbReference type="Pfam" id="PF13908"/>
    </source>
</evidence>
<keyword evidence="2" id="KW-1133">Transmembrane helix</keyword>
<feature type="transmembrane region" description="Helical" evidence="2">
    <location>
        <begin position="85"/>
        <end position="111"/>
    </location>
</feature>
<keyword evidence="2" id="KW-0812">Transmembrane</keyword>
<feature type="region of interest" description="Disordered" evidence="1">
    <location>
        <begin position="119"/>
        <end position="160"/>
    </location>
</feature>
<feature type="compositionally biased region" description="Polar residues" evidence="1">
    <location>
        <begin position="119"/>
        <end position="133"/>
    </location>
</feature>
<dbReference type="EMBL" id="JARO02000505">
    <property type="protein sequence ID" value="KPP78324.1"/>
    <property type="molecule type" value="Genomic_DNA"/>
</dbReference>
<protein>
    <submittedName>
        <fullName evidence="4">Protein shisa-1-like</fullName>
    </submittedName>
</protein>
<dbReference type="Pfam" id="PF13908">
    <property type="entry name" value="Shisa_N"/>
    <property type="match status" value="1"/>
</dbReference>
<evidence type="ECO:0000256" key="2">
    <source>
        <dbReference type="SAM" id="Phobius"/>
    </source>
</evidence>
<accession>A0A0P7UV51</accession>
<feature type="non-terminal residue" evidence="4">
    <location>
        <position position="1"/>
    </location>
</feature>
<feature type="compositionally biased region" description="Low complexity" evidence="1">
    <location>
        <begin position="136"/>
        <end position="160"/>
    </location>
</feature>
<dbReference type="Proteomes" id="UP000034805">
    <property type="component" value="Unassembled WGS sequence"/>
</dbReference>
<reference evidence="4 5" key="1">
    <citation type="submission" date="2015-08" db="EMBL/GenBank/DDBJ databases">
        <title>The genome of the Asian arowana (Scleropages formosus).</title>
        <authorList>
            <person name="Tan M.H."/>
            <person name="Gan H.M."/>
            <person name="Croft L.J."/>
            <person name="Austin C.M."/>
        </authorList>
    </citation>
    <scope>NUCLEOTIDE SEQUENCE [LARGE SCALE GENOMIC DNA]</scope>
    <source>
        <strain evidence="4">Aro1</strain>
    </source>
</reference>
<name>A0A0P7UV51_SCLFO</name>
<dbReference type="STRING" id="113540.ENSSFOP00015013670"/>
<sequence length="256" mass="27286">ARAGGARGGEYCHGWADAYNDWHAGFHCPEGFDPTESRFCCGSCTLRYCCTAPEARLDQSACDNDDEYEHEQDGGAVQIPAQVPVYLPFLIVSGTFVTFVLVGSTVAWLCCRCLKPKSMDQQSGPAPAQQSCLLETGSPSSDSTTPSRNSSSSSAGRSVAAGRLQNTCTVGSEGGIGMFGPVGTTYPVAGPQIQQYVGSTRPSPYFQPYLNFSVAPEHSMLMTPAYVDTRSTYGGQQAYPFPQAPVPTEQLYPAVT</sequence>
<comment type="caution">
    <text evidence="4">The sequence shown here is derived from an EMBL/GenBank/DDBJ whole genome shotgun (WGS) entry which is preliminary data.</text>
</comment>
<evidence type="ECO:0000256" key="1">
    <source>
        <dbReference type="SAM" id="MobiDB-lite"/>
    </source>
</evidence>
<feature type="non-terminal residue" evidence="4">
    <location>
        <position position="256"/>
    </location>
</feature>
<organism evidence="4 5">
    <name type="scientific">Scleropages formosus</name>
    <name type="common">Asian bonytongue</name>
    <name type="synonym">Osteoglossum formosum</name>
    <dbReference type="NCBI Taxonomy" id="113540"/>
    <lineage>
        <taxon>Eukaryota</taxon>
        <taxon>Metazoa</taxon>
        <taxon>Chordata</taxon>
        <taxon>Craniata</taxon>
        <taxon>Vertebrata</taxon>
        <taxon>Euteleostomi</taxon>
        <taxon>Actinopterygii</taxon>
        <taxon>Neopterygii</taxon>
        <taxon>Teleostei</taxon>
        <taxon>Osteoglossocephala</taxon>
        <taxon>Osteoglossomorpha</taxon>
        <taxon>Osteoglossiformes</taxon>
        <taxon>Osteoglossidae</taxon>
        <taxon>Scleropages</taxon>
    </lineage>
</organism>
<feature type="domain" description="Shisa N-terminal" evidence="3">
    <location>
        <begin position="9"/>
        <end position="64"/>
    </location>
</feature>
<gene>
    <name evidence="4" type="ORF">Z043_102182</name>
</gene>
<proteinExistence type="predicted"/>
<evidence type="ECO:0000313" key="4">
    <source>
        <dbReference type="EMBL" id="KPP78324.1"/>
    </source>
</evidence>